<evidence type="ECO:0000256" key="1">
    <source>
        <dbReference type="ARBA" id="ARBA00004141"/>
    </source>
</evidence>
<dbReference type="Pfam" id="PF00335">
    <property type="entry name" value="Tetraspanin"/>
    <property type="match status" value="1"/>
</dbReference>
<keyword evidence="2 5" id="KW-0812">Transmembrane</keyword>
<accession>A0A7L0LVU7</accession>
<dbReference type="AlphaFoldDB" id="A0A7L0LVU7"/>
<feature type="transmembrane region" description="Helical" evidence="5">
    <location>
        <begin position="56"/>
        <end position="77"/>
    </location>
</feature>
<gene>
    <name evidence="6" type="primary">Tspan18_0</name>
    <name evidence="6" type="ORF">AMAGUI_R01913</name>
</gene>
<evidence type="ECO:0000256" key="2">
    <source>
        <dbReference type="ARBA" id="ARBA00022692"/>
    </source>
</evidence>
<evidence type="ECO:0000256" key="4">
    <source>
        <dbReference type="ARBA" id="ARBA00023136"/>
    </source>
</evidence>
<evidence type="ECO:0000313" key="6">
    <source>
        <dbReference type="EMBL" id="NXK72843.1"/>
    </source>
</evidence>
<organism evidence="6 7">
    <name type="scientific">Amazona guildingii</name>
    <dbReference type="NCBI Taxonomy" id="175529"/>
    <lineage>
        <taxon>Eukaryota</taxon>
        <taxon>Metazoa</taxon>
        <taxon>Chordata</taxon>
        <taxon>Craniata</taxon>
        <taxon>Vertebrata</taxon>
        <taxon>Euteleostomi</taxon>
        <taxon>Archelosauria</taxon>
        <taxon>Archosauria</taxon>
        <taxon>Dinosauria</taxon>
        <taxon>Saurischia</taxon>
        <taxon>Theropoda</taxon>
        <taxon>Coelurosauria</taxon>
        <taxon>Aves</taxon>
        <taxon>Neognathae</taxon>
        <taxon>Neoaves</taxon>
        <taxon>Telluraves</taxon>
        <taxon>Australaves</taxon>
        <taxon>Psittaciformes</taxon>
        <taxon>Psittacidae</taxon>
        <taxon>Amazona</taxon>
    </lineage>
</organism>
<dbReference type="EMBL" id="VXAR01001783">
    <property type="protein sequence ID" value="NXK72843.1"/>
    <property type="molecule type" value="Genomic_DNA"/>
</dbReference>
<keyword evidence="3 5" id="KW-1133">Transmembrane helix</keyword>
<proteinExistence type="predicted"/>
<dbReference type="PRINTS" id="PR00259">
    <property type="entry name" value="TMFOUR"/>
</dbReference>
<keyword evidence="4 5" id="KW-0472">Membrane</keyword>
<evidence type="ECO:0000313" key="7">
    <source>
        <dbReference type="Proteomes" id="UP000531168"/>
    </source>
</evidence>
<protein>
    <submittedName>
        <fullName evidence="6">TSN18 protein</fullName>
    </submittedName>
</protein>
<comment type="caution">
    <text evidence="6">The sequence shown here is derived from an EMBL/GenBank/DDBJ whole genome shotgun (WGS) entry which is preliminary data.</text>
</comment>
<feature type="non-terminal residue" evidence="6">
    <location>
        <position position="85"/>
    </location>
</feature>
<dbReference type="Proteomes" id="UP000531168">
    <property type="component" value="Unassembled WGS sequence"/>
</dbReference>
<feature type="non-terminal residue" evidence="6">
    <location>
        <position position="1"/>
    </location>
</feature>
<comment type="subcellular location">
    <subcellularLocation>
        <location evidence="1">Membrane</location>
        <topology evidence="1">Multi-pass membrane protein</topology>
    </subcellularLocation>
</comment>
<evidence type="ECO:0000256" key="5">
    <source>
        <dbReference type="SAM" id="Phobius"/>
    </source>
</evidence>
<keyword evidence="7" id="KW-1185">Reference proteome</keyword>
<reference evidence="6 7" key="1">
    <citation type="submission" date="2019-09" db="EMBL/GenBank/DDBJ databases">
        <title>Bird 10,000 Genomes (B10K) Project - Family phase.</title>
        <authorList>
            <person name="Zhang G."/>
        </authorList>
    </citation>
    <scope>NUCLEOTIDE SEQUENCE [LARGE SCALE GENOMIC DNA]</scope>
    <source>
        <strain evidence="6">B10K-DU-001-46</strain>
        <tissue evidence="6">Muscle</tissue>
    </source>
</reference>
<evidence type="ECO:0000256" key="3">
    <source>
        <dbReference type="ARBA" id="ARBA00022989"/>
    </source>
</evidence>
<dbReference type="InterPro" id="IPR018499">
    <property type="entry name" value="Tetraspanin/Peripherin"/>
</dbReference>
<dbReference type="GO" id="GO:0016020">
    <property type="term" value="C:membrane"/>
    <property type="evidence" value="ECO:0007669"/>
    <property type="project" value="UniProtKB-SubCell"/>
</dbReference>
<name>A0A7L0LVU7_9PSIT</name>
<feature type="transmembrane region" description="Helical" evidence="5">
    <location>
        <begin position="12"/>
        <end position="36"/>
    </location>
</feature>
<sequence length="85" mass="8536">VPMGVLSCVQHLMLAFNALVFAGGTSLAAVGLWVAVDPSGFQHIVAAEGVLSAGAFLLLAVGTALALLGFLGCCGALRRSRALLL</sequence>